<dbReference type="GO" id="GO:0004190">
    <property type="term" value="F:aspartic-type endopeptidase activity"/>
    <property type="evidence" value="ECO:0007669"/>
    <property type="project" value="UniProtKB-UniRule"/>
</dbReference>
<organism evidence="13 14">
    <name type="scientific">Staphylococcus kloosii</name>
    <dbReference type="NCBI Taxonomy" id="29384"/>
    <lineage>
        <taxon>Bacteria</taxon>
        <taxon>Bacillati</taxon>
        <taxon>Bacillota</taxon>
        <taxon>Bacilli</taxon>
        <taxon>Bacillales</taxon>
        <taxon>Staphylococcaceae</taxon>
        <taxon>Staphylococcus</taxon>
    </lineage>
</organism>
<comment type="catalytic activity">
    <reaction evidence="9 10">
        <text>Release of signal peptides from bacterial membrane prolipoproteins. Hydrolyzes -Xaa-Yaa-Zaa-|-(S,diacylglyceryl)Cys-, in which Xaa is hydrophobic (preferably Leu), and Yaa (Ala or Ser) and Zaa (Gly or Ala) have small, neutral side chains.</text>
        <dbReference type="EC" id="3.4.23.36"/>
    </reaction>
</comment>
<dbReference type="PANTHER" id="PTHR33695">
    <property type="entry name" value="LIPOPROTEIN SIGNAL PEPTIDASE"/>
    <property type="match status" value="1"/>
</dbReference>
<dbReference type="Proteomes" id="UP000706163">
    <property type="component" value="Unassembled WGS sequence"/>
</dbReference>
<dbReference type="InterPro" id="IPR001872">
    <property type="entry name" value="Peptidase_A8"/>
</dbReference>
<dbReference type="PROSITE" id="PS00855">
    <property type="entry name" value="SPASE_II"/>
    <property type="match status" value="1"/>
</dbReference>
<feature type="transmembrane region" description="Helical" evidence="9">
    <location>
        <begin position="7"/>
        <end position="28"/>
    </location>
</feature>
<accession>A0A151A5N1</accession>
<protein>
    <recommendedName>
        <fullName evidence="9">Lipoprotein signal peptidase</fullName>
        <ecNumber evidence="9">3.4.23.36</ecNumber>
    </recommendedName>
    <alternativeName>
        <fullName evidence="9">Prolipoprotein signal peptidase</fullName>
    </alternativeName>
    <alternativeName>
        <fullName evidence="9">Signal peptidase II</fullName>
        <shortName evidence="9">SPase II</shortName>
    </alternativeName>
</protein>
<keyword evidence="2 9" id="KW-1003">Cell membrane</keyword>
<keyword evidence="5 9" id="KW-0064">Aspartyl protease</keyword>
<dbReference type="EMBL" id="DYVT01000090">
    <property type="protein sequence ID" value="HJF68232.1"/>
    <property type="molecule type" value="Genomic_DNA"/>
</dbReference>
<feature type="active site" evidence="9">
    <location>
        <position position="118"/>
    </location>
</feature>
<evidence type="ECO:0000256" key="8">
    <source>
        <dbReference type="ARBA" id="ARBA00023136"/>
    </source>
</evidence>
<evidence type="ECO:0000256" key="11">
    <source>
        <dbReference type="RuleBase" id="RU004181"/>
    </source>
</evidence>
<comment type="function">
    <text evidence="9 10">This protein specifically catalyzes the removal of signal peptides from prolipoproteins.</text>
</comment>
<comment type="pathway">
    <text evidence="9">Protein modification; lipoprotein biosynthesis (signal peptide cleavage).</text>
</comment>
<dbReference type="Proteomes" id="UP000075418">
    <property type="component" value="Unassembled WGS sequence"/>
</dbReference>
<dbReference type="PRINTS" id="PR00781">
    <property type="entry name" value="LIPOSIGPTASE"/>
</dbReference>
<keyword evidence="7 9" id="KW-1133">Transmembrane helix</keyword>
<feature type="active site" evidence="9">
    <location>
        <position position="136"/>
    </location>
</feature>
<dbReference type="PANTHER" id="PTHR33695:SF1">
    <property type="entry name" value="LIPOPROTEIN SIGNAL PEPTIDASE"/>
    <property type="match status" value="1"/>
</dbReference>
<comment type="subcellular location">
    <subcellularLocation>
        <location evidence="9">Cell membrane</location>
        <topology evidence="9">Multi-pass membrane protein</topology>
    </subcellularLocation>
</comment>
<reference evidence="12" key="3">
    <citation type="submission" date="2021-09" db="EMBL/GenBank/DDBJ databases">
        <authorList>
            <person name="Gilroy R."/>
        </authorList>
    </citation>
    <scope>NUCLEOTIDE SEQUENCE</scope>
    <source>
        <strain evidence="12">CHK149-3286</strain>
    </source>
</reference>
<dbReference type="GO" id="GO:0006508">
    <property type="term" value="P:proteolysis"/>
    <property type="evidence" value="ECO:0007669"/>
    <property type="project" value="UniProtKB-KW"/>
</dbReference>
<feature type="transmembrane region" description="Helical" evidence="9">
    <location>
        <begin position="90"/>
        <end position="108"/>
    </location>
</feature>
<dbReference type="EMBL" id="LUGM01000002">
    <property type="protein sequence ID" value="KYH14734.1"/>
    <property type="molecule type" value="Genomic_DNA"/>
</dbReference>
<reference evidence="12" key="2">
    <citation type="journal article" date="2021" name="PeerJ">
        <title>Extensive microbial diversity within the chicken gut microbiome revealed by metagenomics and culture.</title>
        <authorList>
            <person name="Gilroy R."/>
            <person name="Ravi A."/>
            <person name="Getino M."/>
            <person name="Pursley I."/>
            <person name="Horton D.L."/>
            <person name="Alikhan N.F."/>
            <person name="Baker D."/>
            <person name="Gharbi K."/>
            <person name="Hall N."/>
            <person name="Watson M."/>
            <person name="Adriaenssens E.M."/>
            <person name="Foster-Nyarko E."/>
            <person name="Jarju S."/>
            <person name="Secka A."/>
            <person name="Antonio M."/>
            <person name="Oren A."/>
            <person name="Chaudhuri R.R."/>
            <person name="La Ragione R."/>
            <person name="Hildebrand F."/>
            <person name="Pallen M.J."/>
        </authorList>
    </citation>
    <scope>NUCLEOTIDE SEQUENCE</scope>
    <source>
        <strain evidence="12">CHK149-3286</strain>
    </source>
</reference>
<keyword evidence="8 9" id="KW-0472">Membrane</keyword>
<feature type="transmembrane region" description="Helical" evidence="9">
    <location>
        <begin position="128"/>
        <end position="152"/>
    </location>
</feature>
<dbReference type="EC" id="3.4.23.36" evidence="9"/>
<proteinExistence type="inferred from homology"/>
<evidence type="ECO:0000256" key="10">
    <source>
        <dbReference type="RuleBase" id="RU000594"/>
    </source>
</evidence>
<evidence type="ECO:0000256" key="4">
    <source>
        <dbReference type="ARBA" id="ARBA00022692"/>
    </source>
</evidence>
<keyword evidence="3 9" id="KW-0645">Protease</keyword>
<dbReference type="HAMAP" id="MF_00161">
    <property type="entry name" value="LspA"/>
    <property type="match status" value="1"/>
</dbReference>
<keyword evidence="6 9" id="KW-0378">Hydrolase</keyword>
<dbReference type="NCBIfam" id="TIGR00077">
    <property type="entry name" value="lspA"/>
    <property type="match status" value="1"/>
</dbReference>
<evidence type="ECO:0000256" key="2">
    <source>
        <dbReference type="ARBA" id="ARBA00022475"/>
    </source>
</evidence>
<gene>
    <name evidence="9 12" type="primary">lspA</name>
    <name evidence="13" type="ORF">A0131_08085</name>
    <name evidence="12" type="ORF">K8V85_07975</name>
</gene>
<dbReference type="Pfam" id="PF01252">
    <property type="entry name" value="Peptidase_A8"/>
    <property type="match status" value="1"/>
</dbReference>
<dbReference type="AlphaFoldDB" id="A0A151A5N1"/>
<reference evidence="13 14" key="1">
    <citation type="submission" date="2016-02" db="EMBL/GenBank/DDBJ databases">
        <title>Draft genome sequence of hydrocarbon degrading Staphylococcus saprophyticus Strain CNV2, isolated from crude-oil contaminated soil from Noonmati Oil Refinery, Guwahati, Assam, India.</title>
        <authorList>
            <person name="Mukherjee A."/>
            <person name="Chettri B."/>
            <person name="Langpoklakpam J."/>
            <person name="Singh A.K."/>
            <person name="Chattopadhyay D.J."/>
        </authorList>
    </citation>
    <scope>NUCLEOTIDE SEQUENCE [LARGE SCALE GENOMIC DNA]</scope>
    <source>
        <strain evidence="13 14">CNV2</strain>
    </source>
</reference>
<dbReference type="GO" id="GO:0005886">
    <property type="term" value="C:plasma membrane"/>
    <property type="evidence" value="ECO:0007669"/>
    <property type="project" value="UniProtKB-SubCell"/>
</dbReference>
<evidence type="ECO:0000313" key="12">
    <source>
        <dbReference type="EMBL" id="HJF68232.1"/>
    </source>
</evidence>
<evidence type="ECO:0000256" key="6">
    <source>
        <dbReference type="ARBA" id="ARBA00022801"/>
    </source>
</evidence>
<evidence type="ECO:0000256" key="1">
    <source>
        <dbReference type="ARBA" id="ARBA00006139"/>
    </source>
</evidence>
<dbReference type="UniPathway" id="UPA00665"/>
<dbReference type="RefSeq" id="WP_061854898.1">
    <property type="nucleotide sequence ID" value="NZ_DYVT01000090.1"/>
</dbReference>
<evidence type="ECO:0000313" key="13">
    <source>
        <dbReference type="EMBL" id="KYH14734.1"/>
    </source>
</evidence>
<comment type="caution">
    <text evidence="13">The sequence shown here is derived from an EMBL/GenBank/DDBJ whole genome shotgun (WGS) entry which is preliminary data.</text>
</comment>
<keyword evidence="4 9" id="KW-0812">Transmembrane</keyword>
<comment type="similarity">
    <text evidence="1 9 11">Belongs to the peptidase A8 family.</text>
</comment>
<evidence type="ECO:0000313" key="14">
    <source>
        <dbReference type="Proteomes" id="UP000075418"/>
    </source>
</evidence>
<sequence>MKRQYYIGTSLFIAIIILILDQITKFVIASSMRIGDSFEVIPGFLNITSHRNNGAAWGILSGKMSFFFIITIIILIVLIVFYIKEAKYNLFMQIALSLLFAGALGNFIDRLFHGEVVDFIDTYIFGYNFPIFNVADSSLTIGVILIIITLLIDVKKGK</sequence>
<name>A0A151A5N1_9STAP</name>
<feature type="transmembrane region" description="Helical" evidence="9">
    <location>
        <begin position="64"/>
        <end position="83"/>
    </location>
</feature>
<evidence type="ECO:0000256" key="5">
    <source>
        <dbReference type="ARBA" id="ARBA00022750"/>
    </source>
</evidence>
<evidence type="ECO:0000256" key="3">
    <source>
        <dbReference type="ARBA" id="ARBA00022670"/>
    </source>
</evidence>
<evidence type="ECO:0000256" key="9">
    <source>
        <dbReference type="HAMAP-Rule" id="MF_00161"/>
    </source>
</evidence>
<evidence type="ECO:0000256" key="7">
    <source>
        <dbReference type="ARBA" id="ARBA00022989"/>
    </source>
</evidence>